<dbReference type="GeneID" id="93543645"/>
<gene>
    <name evidence="2" type="ORF">WP8W18C01_32370</name>
</gene>
<sequence length="103" mass="10426">MAEPASTTAGVLLVKYGVIIGGFAGAILSLTFLRGLTRGQAVAAFFTGFASAVFCTPLAISYFGLGTSGETQYGVAFLIGLLAMNIIPVLKSVVSQFGAKGAT</sequence>
<feature type="transmembrane region" description="Helical" evidence="1">
    <location>
        <begin position="71"/>
        <end position="90"/>
    </location>
</feature>
<proteinExistence type="predicted"/>
<feature type="transmembrane region" description="Helical" evidence="1">
    <location>
        <begin position="12"/>
        <end position="33"/>
    </location>
</feature>
<feature type="transmembrane region" description="Helical" evidence="1">
    <location>
        <begin position="45"/>
        <end position="65"/>
    </location>
</feature>
<dbReference type="Proteomes" id="UP000515680">
    <property type="component" value="Chromosome"/>
</dbReference>
<accession>A0A6S5TUG4</accession>
<keyword evidence="1" id="KW-0812">Transmembrane</keyword>
<keyword evidence="1" id="KW-1133">Transmembrane helix</keyword>
<dbReference type="EMBL" id="AP022227">
    <property type="protein sequence ID" value="BBT40896.1"/>
    <property type="molecule type" value="Genomic_DNA"/>
</dbReference>
<dbReference type="RefSeq" id="WP_013972406.1">
    <property type="nucleotide sequence ID" value="NZ_AP022227.1"/>
</dbReference>
<reference evidence="2 3" key="1">
    <citation type="submission" date="2019-12" db="EMBL/GenBank/DDBJ databases">
        <title>complete genome sequences of Pseudomonas putida str. WP8-W18-CRE-01 isolated from wastewater treatment plant effluent.</title>
        <authorList>
            <person name="Sekizuka T."/>
            <person name="Itokawa K."/>
            <person name="Yatsu K."/>
            <person name="Inamine Y."/>
            <person name="Kuroda M."/>
        </authorList>
    </citation>
    <scope>NUCLEOTIDE SEQUENCE [LARGE SCALE GENOMIC DNA]</scope>
    <source>
        <strain evidence="2 3">WP8-W18-CRE-01</strain>
    </source>
</reference>
<organism evidence="2 3">
    <name type="scientific">Pseudomonas putida</name>
    <name type="common">Arthrobacter siderocapsulatus</name>
    <dbReference type="NCBI Taxonomy" id="303"/>
    <lineage>
        <taxon>Bacteria</taxon>
        <taxon>Pseudomonadati</taxon>
        <taxon>Pseudomonadota</taxon>
        <taxon>Gammaproteobacteria</taxon>
        <taxon>Pseudomonadales</taxon>
        <taxon>Pseudomonadaceae</taxon>
        <taxon>Pseudomonas</taxon>
    </lineage>
</organism>
<keyword evidence="1" id="KW-0472">Membrane</keyword>
<evidence type="ECO:0000313" key="2">
    <source>
        <dbReference type="EMBL" id="BBT40896.1"/>
    </source>
</evidence>
<name>A0A6S5TUG4_PSEPU</name>
<evidence type="ECO:0008006" key="4">
    <source>
        <dbReference type="Google" id="ProtNLM"/>
    </source>
</evidence>
<evidence type="ECO:0000313" key="3">
    <source>
        <dbReference type="Proteomes" id="UP000515680"/>
    </source>
</evidence>
<dbReference type="AlphaFoldDB" id="A0A6S5TUG4"/>
<evidence type="ECO:0000256" key="1">
    <source>
        <dbReference type="SAM" id="Phobius"/>
    </source>
</evidence>
<protein>
    <recommendedName>
        <fullName evidence="4">Peptidase M48, Ste24p</fullName>
    </recommendedName>
</protein>